<name>A0A813FYP4_POLGL</name>
<dbReference type="Proteomes" id="UP000654075">
    <property type="component" value="Unassembled WGS sequence"/>
</dbReference>
<evidence type="ECO:0000313" key="4">
    <source>
        <dbReference type="Proteomes" id="UP000654075"/>
    </source>
</evidence>
<protein>
    <recommendedName>
        <fullName evidence="5">Pentatricopeptide repeat-containing protein, chloroplastic</fullName>
    </recommendedName>
</protein>
<dbReference type="PROSITE" id="PS51375">
    <property type="entry name" value="PPR"/>
    <property type="match status" value="2"/>
</dbReference>
<dbReference type="PANTHER" id="PTHR47447:SF17">
    <property type="entry name" value="OS12G0638900 PROTEIN"/>
    <property type="match status" value="1"/>
</dbReference>
<accession>A0A813FYP4</accession>
<dbReference type="AlphaFoldDB" id="A0A813FYP4"/>
<dbReference type="PANTHER" id="PTHR47447">
    <property type="entry name" value="OS03G0856100 PROTEIN"/>
    <property type="match status" value="1"/>
</dbReference>
<dbReference type="InterPro" id="IPR011990">
    <property type="entry name" value="TPR-like_helical_dom_sf"/>
</dbReference>
<gene>
    <name evidence="3" type="ORF">PGLA1383_LOCUS36783</name>
</gene>
<organism evidence="3 4">
    <name type="scientific">Polarella glacialis</name>
    <name type="common">Dinoflagellate</name>
    <dbReference type="NCBI Taxonomy" id="89957"/>
    <lineage>
        <taxon>Eukaryota</taxon>
        <taxon>Sar</taxon>
        <taxon>Alveolata</taxon>
        <taxon>Dinophyceae</taxon>
        <taxon>Suessiales</taxon>
        <taxon>Suessiaceae</taxon>
        <taxon>Polarella</taxon>
    </lineage>
</organism>
<reference evidence="3" key="1">
    <citation type="submission" date="2021-02" db="EMBL/GenBank/DDBJ databases">
        <authorList>
            <person name="Dougan E. K."/>
            <person name="Rhodes N."/>
            <person name="Thang M."/>
            <person name="Chan C."/>
        </authorList>
    </citation>
    <scope>NUCLEOTIDE SEQUENCE</scope>
</reference>
<feature type="non-terminal residue" evidence="3">
    <location>
        <position position="609"/>
    </location>
</feature>
<dbReference type="EMBL" id="CAJNNV010026873">
    <property type="protein sequence ID" value="CAE8619190.1"/>
    <property type="molecule type" value="Genomic_DNA"/>
</dbReference>
<keyword evidence="4" id="KW-1185">Reference proteome</keyword>
<evidence type="ECO:0000256" key="2">
    <source>
        <dbReference type="PROSITE-ProRule" id="PRU00708"/>
    </source>
</evidence>
<evidence type="ECO:0000313" key="3">
    <source>
        <dbReference type="EMBL" id="CAE8619190.1"/>
    </source>
</evidence>
<feature type="repeat" description="PPR" evidence="2">
    <location>
        <begin position="258"/>
        <end position="292"/>
    </location>
</feature>
<evidence type="ECO:0008006" key="5">
    <source>
        <dbReference type="Google" id="ProtNLM"/>
    </source>
</evidence>
<feature type="repeat" description="PPR" evidence="2">
    <location>
        <begin position="188"/>
        <end position="222"/>
    </location>
</feature>
<dbReference type="Gene3D" id="1.25.40.10">
    <property type="entry name" value="Tetratricopeptide repeat domain"/>
    <property type="match status" value="2"/>
</dbReference>
<dbReference type="InterPro" id="IPR002885">
    <property type="entry name" value="PPR_rpt"/>
</dbReference>
<dbReference type="Pfam" id="PF01535">
    <property type="entry name" value="PPR"/>
    <property type="match status" value="1"/>
</dbReference>
<comment type="caution">
    <text evidence="3">The sequence shown here is derived from an EMBL/GenBank/DDBJ whole genome shotgun (WGS) entry which is preliminary data.</text>
</comment>
<evidence type="ECO:0000256" key="1">
    <source>
        <dbReference type="ARBA" id="ARBA00022737"/>
    </source>
</evidence>
<sequence length="609" mass="65878">AVAAAGRWTWALWLLDSMQRDGPAPDVIAYNNVLRALELRAAFDEPLDGGVGVFPELARLLLDDMRRSSLKPTLATVNHVMRICKEAGAWQQTLDVFDALRGGDFGLAANAASYQAAVAACGQARRWDWALDLLQEAWGSHSRAGLPSKVEQLEVAATTAMNVCREAQQWDWSLWLLAEARRRGIEPGPVAYNTVISACERVVQWDTALGLLGEVRRRGLRINAIGLGAAVGACENGARWASALGLLSHMDALNVEPTVITFSALVSACANADRWVNALRVFSALRGRGLEASQAATHAAAAACEASGLWQQSMALVEAQDVPDLAAQVTVVGALEQGSEERALPLLLAELQSSIPRFLVAGGQQIHQAVLAVERLEDFGVVGGFSAAAFRRSGALPILRRLTLLLGTGFLSPRAKILQGRYGRTLAAQDELRLDPLFERQPGLGRRGTEEAIAAFGFIPVSPDVRMRKWQRKKFGVDKRPGRPKLWPTVGRLGVRRAGILFSEVVKSSSDASWSSRSLVPETPVGPVSKDIAAWMSYSVQMDVREPDDKRYPQRYLGTAAGRAMGHGSGVESAMLPPVRVVHDRSAHAERGALASVLQFMERAIRGSE</sequence>
<keyword evidence="1" id="KW-0677">Repeat</keyword>
<dbReference type="Pfam" id="PF13812">
    <property type="entry name" value="PPR_3"/>
    <property type="match status" value="1"/>
</dbReference>
<proteinExistence type="predicted"/>